<organism evidence="3 4">
    <name type="scientific">Sphagnum troendelagicum</name>
    <dbReference type="NCBI Taxonomy" id="128251"/>
    <lineage>
        <taxon>Eukaryota</taxon>
        <taxon>Viridiplantae</taxon>
        <taxon>Streptophyta</taxon>
        <taxon>Embryophyta</taxon>
        <taxon>Bryophyta</taxon>
        <taxon>Sphagnophytina</taxon>
        <taxon>Sphagnopsida</taxon>
        <taxon>Sphagnales</taxon>
        <taxon>Sphagnaceae</taxon>
        <taxon>Sphagnum</taxon>
    </lineage>
</organism>
<protein>
    <submittedName>
        <fullName evidence="3">Uncharacterized protein</fullName>
    </submittedName>
</protein>
<dbReference type="Proteomes" id="UP001497512">
    <property type="component" value="Chromosome 3"/>
</dbReference>
<reference evidence="3" key="1">
    <citation type="submission" date="2024-02" db="EMBL/GenBank/DDBJ databases">
        <authorList>
            <consortium name="ELIXIR-Norway"/>
            <consortium name="Elixir Norway"/>
        </authorList>
    </citation>
    <scope>NUCLEOTIDE SEQUENCE</scope>
</reference>
<dbReference type="SUPFAM" id="SSF47699">
    <property type="entry name" value="Bifunctional inhibitor/lipid-transfer protein/seed storage 2S albumin"/>
    <property type="match status" value="1"/>
</dbReference>
<keyword evidence="4" id="KW-1185">Reference proteome</keyword>
<evidence type="ECO:0000313" key="3">
    <source>
        <dbReference type="EMBL" id="CAK9219001.1"/>
    </source>
</evidence>
<gene>
    <name evidence="3" type="ORF">CSSPTR1EN2_LOCUS14266</name>
</gene>
<feature type="transmembrane region" description="Helical" evidence="1">
    <location>
        <begin position="166"/>
        <end position="191"/>
    </location>
</feature>
<keyword evidence="1" id="KW-1133">Transmembrane helix</keyword>
<feature type="chain" id="PRO_5046852677" evidence="2">
    <location>
        <begin position="25"/>
        <end position="245"/>
    </location>
</feature>
<keyword evidence="1" id="KW-0812">Transmembrane</keyword>
<evidence type="ECO:0000256" key="2">
    <source>
        <dbReference type="SAM" id="SignalP"/>
    </source>
</evidence>
<keyword evidence="2" id="KW-0732">Signal</keyword>
<evidence type="ECO:0000256" key="1">
    <source>
        <dbReference type="SAM" id="Phobius"/>
    </source>
</evidence>
<name>A0ABP0UCS8_9BRYO</name>
<feature type="signal peptide" evidence="2">
    <location>
        <begin position="1"/>
        <end position="24"/>
    </location>
</feature>
<sequence length="245" mass="26869">MRSHVGVLFLIVVVVVSLVPAACSAVVQQQQQAASPAIAVNCSDSSQQGTPECVSESIDCWSMYIDNSSVIVSCKSFTAMNSTLSSPTPDCCSTVQTAWQLWPRRCFCNYIYFQYVTERRHSLPALCNVTNSLCQICESLHPPDPAVATCGGQVVPGQASKHKVKALTVALALVTTALVIGIVVITTWLACSCCKKKKTITSNPKKVPDSTQDLYVGKLNRKLQQYYFIDLFQYYNDIEIPQNKV</sequence>
<evidence type="ECO:0000313" key="4">
    <source>
        <dbReference type="Proteomes" id="UP001497512"/>
    </source>
</evidence>
<proteinExistence type="predicted"/>
<accession>A0ABP0UCS8</accession>
<keyword evidence="1" id="KW-0472">Membrane</keyword>
<dbReference type="EMBL" id="OZ019895">
    <property type="protein sequence ID" value="CAK9219001.1"/>
    <property type="molecule type" value="Genomic_DNA"/>
</dbReference>
<dbReference type="InterPro" id="IPR036312">
    <property type="entry name" value="Bifun_inhib/LTP/seed_sf"/>
</dbReference>